<sequence length="296" mass="33016">MESESLTPEWGSQPCIMGIDEAGRGPVLGPMVYGCLYCPISYQSSLASLHFADSKTLKEEKREELYENLKLDKSLGWAVDVIGPRELSAKMLAKNKINLNDISHNSAMGLIKQVLDMGVLLTEVYLDTVGDPEKYRIKLCERFSSIKFVVSKKADSLYPVVSGASIVAKVTRDRALRGWLIEETGVDINRKFGSGYPGDPETKAWLEQHKTSVFGFPSLVRFSWGTCTTHLKGEVEVAWESDEAEESGKGNSSKRQAKLSRFGFTTCESRSEELESSGKGRCKFFQARKIQQITQF</sequence>
<dbReference type="GO" id="GO:0003723">
    <property type="term" value="F:RNA binding"/>
    <property type="evidence" value="ECO:0007669"/>
    <property type="project" value="UniProtKB-UniRule"/>
</dbReference>
<dbReference type="FunFam" id="3.30.420.10:FF:000016">
    <property type="entry name" value="Ribonuclease"/>
    <property type="match status" value="1"/>
</dbReference>
<protein>
    <recommendedName>
        <fullName evidence="9">Ribonuclease</fullName>
        <ecNumber evidence="9">3.1.26.4</ecNumber>
    </recommendedName>
</protein>
<gene>
    <name evidence="11" type="ORF">TAV2_LOCUS14832</name>
</gene>
<proteinExistence type="inferred from homology"/>
<feature type="binding site" evidence="8">
    <location>
        <position position="21"/>
    </location>
    <ligand>
        <name>a divalent metal cation</name>
        <dbReference type="ChEBI" id="CHEBI:60240"/>
    </ligand>
</feature>
<dbReference type="InterPro" id="IPR023160">
    <property type="entry name" value="RNase_HII_hlx-loop-hlx_cap_dom"/>
</dbReference>
<comment type="similarity">
    <text evidence="3">Belongs to the RNase HII family. Eukaryotic subfamily.</text>
</comment>
<dbReference type="GO" id="GO:0046872">
    <property type="term" value="F:metal ion binding"/>
    <property type="evidence" value="ECO:0007669"/>
    <property type="project" value="UniProtKB-KW"/>
</dbReference>
<dbReference type="PANTHER" id="PTHR10954">
    <property type="entry name" value="RIBONUCLEASE H2 SUBUNIT A"/>
    <property type="match status" value="1"/>
</dbReference>
<evidence type="ECO:0000313" key="11">
    <source>
        <dbReference type="EMBL" id="CAH2061099.1"/>
    </source>
</evidence>
<keyword evidence="6 8" id="KW-0255">Endonuclease</keyword>
<dbReference type="AlphaFoldDB" id="A0AAU9SBM0"/>
<dbReference type="InterPro" id="IPR036397">
    <property type="entry name" value="RNaseH_sf"/>
</dbReference>
<evidence type="ECO:0000256" key="4">
    <source>
        <dbReference type="ARBA" id="ARBA00022722"/>
    </source>
</evidence>
<dbReference type="Pfam" id="PF01351">
    <property type="entry name" value="RNase_HII"/>
    <property type="match status" value="1"/>
</dbReference>
<evidence type="ECO:0000256" key="9">
    <source>
        <dbReference type="RuleBase" id="RU003515"/>
    </source>
</evidence>
<comment type="cofactor">
    <cofactor evidence="8">
        <name>Mn(2+)</name>
        <dbReference type="ChEBI" id="CHEBI:29035"/>
    </cofactor>
    <cofactor evidence="8">
        <name>Mg(2+)</name>
        <dbReference type="ChEBI" id="CHEBI:18420"/>
    </cofactor>
    <text evidence="8">Manganese or magnesium. Binds 1 divalent metal ion per monomer in the absence of substrate. May bind a second metal ion after substrate binding.</text>
</comment>
<dbReference type="EMBL" id="OU466860">
    <property type="protein sequence ID" value="CAH2061099.1"/>
    <property type="molecule type" value="Genomic_DNA"/>
</dbReference>
<evidence type="ECO:0000256" key="1">
    <source>
        <dbReference type="ARBA" id="ARBA00000077"/>
    </source>
</evidence>
<organism evidence="11 12">
    <name type="scientific">Thlaspi arvense</name>
    <name type="common">Field penny-cress</name>
    <dbReference type="NCBI Taxonomy" id="13288"/>
    <lineage>
        <taxon>Eukaryota</taxon>
        <taxon>Viridiplantae</taxon>
        <taxon>Streptophyta</taxon>
        <taxon>Embryophyta</taxon>
        <taxon>Tracheophyta</taxon>
        <taxon>Spermatophyta</taxon>
        <taxon>Magnoliopsida</taxon>
        <taxon>eudicotyledons</taxon>
        <taxon>Gunneridae</taxon>
        <taxon>Pentapetalae</taxon>
        <taxon>rosids</taxon>
        <taxon>malvids</taxon>
        <taxon>Brassicales</taxon>
        <taxon>Brassicaceae</taxon>
        <taxon>Thlaspideae</taxon>
        <taxon>Thlaspi</taxon>
    </lineage>
</organism>
<dbReference type="InterPro" id="IPR024567">
    <property type="entry name" value="RNase_HII/HIII_dom"/>
</dbReference>
<dbReference type="GO" id="GO:0032299">
    <property type="term" value="C:ribonuclease H2 complex"/>
    <property type="evidence" value="ECO:0007669"/>
    <property type="project" value="TreeGrafter"/>
</dbReference>
<dbReference type="NCBIfam" id="TIGR00729">
    <property type="entry name" value="ribonuclease HII"/>
    <property type="match status" value="1"/>
</dbReference>
<comment type="function">
    <text evidence="9">Endonuclease that specifically degrades the RNA of RNA-DNA hybrids.</text>
</comment>
<accession>A0AAU9SBM0</accession>
<dbReference type="PANTHER" id="PTHR10954:SF7">
    <property type="entry name" value="RIBONUCLEASE H2 SUBUNIT A"/>
    <property type="match status" value="1"/>
</dbReference>
<keyword evidence="5 8" id="KW-0479">Metal-binding</keyword>
<evidence type="ECO:0000256" key="3">
    <source>
        <dbReference type="ARBA" id="ARBA00007058"/>
    </source>
</evidence>
<dbReference type="GO" id="GO:0043137">
    <property type="term" value="P:DNA replication, removal of RNA primer"/>
    <property type="evidence" value="ECO:0007669"/>
    <property type="project" value="TreeGrafter"/>
</dbReference>
<dbReference type="InterPro" id="IPR001352">
    <property type="entry name" value="RNase_HII/HIII"/>
</dbReference>
<dbReference type="GO" id="GO:0006298">
    <property type="term" value="P:mismatch repair"/>
    <property type="evidence" value="ECO:0007669"/>
    <property type="project" value="TreeGrafter"/>
</dbReference>
<dbReference type="SUPFAM" id="SSF53098">
    <property type="entry name" value="Ribonuclease H-like"/>
    <property type="match status" value="1"/>
</dbReference>
<feature type="binding site" evidence="8">
    <location>
        <position position="127"/>
    </location>
    <ligand>
        <name>a divalent metal cation</name>
        <dbReference type="ChEBI" id="CHEBI:60240"/>
    </ligand>
</feature>
<dbReference type="EC" id="3.1.26.4" evidence="9"/>
<keyword evidence="7 8" id="KW-0378">Hydrolase</keyword>
<dbReference type="PROSITE" id="PS51975">
    <property type="entry name" value="RNASE_H_2"/>
    <property type="match status" value="1"/>
</dbReference>
<dbReference type="Gene3D" id="1.10.10.460">
    <property type="entry name" value="Ribonuclease hii. Domain 2"/>
    <property type="match status" value="1"/>
</dbReference>
<evidence type="ECO:0000256" key="7">
    <source>
        <dbReference type="ARBA" id="ARBA00022801"/>
    </source>
</evidence>
<evidence type="ECO:0000256" key="6">
    <source>
        <dbReference type="ARBA" id="ARBA00022759"/>
    </source>
</evidence>
<dbReference type="GO" id="GO:0004523">
    <property type="term" value="F:RNA-DNA hybrid ribonuclease activity"/>
    <property type="evidence" value="ECO:0007669"/>
    <property type="project" value="UniProtKB-UniRule"/>
</dbReference>
<comment type="cofactor">
    <cofactor evidence="2">
        <name>Mg(2+)</name>
        <dbReference type="ChEBI" id="CHEBI:18420"/>
    </cofactor>
</comment>
<evidence type="ECO:0000259" key="10">
    <source>
        <dbReference type="PROSITE" id="PS51975"/>
    </source>
</evidence>
<dbReference type="Proteomes" id="UP000836841">
    <property type="component" value="Chromosome 4"/>
</dbReference>
<evidence type="ECO:0000256" key="2">
    <source>
        <dbReference type="ARBA" id="ARBA00001946"/>
    </source>
</evidence>
<dbReference type="InterPro" id="IPR012337">
    <property type="entry name" value="RNaseH-like_sf"/>
</dbReference>
<comment type="catalytic activity">
    <reaction evidence="1 8 9">
        <text>Endonucleolytic cleavage to 5'-phosphomonoester.</text>
        <dbReference type="EC" id="3.1.26.4"/>
    </reaction>
</comment>
<dbReference type="CDD" id="cd07181">
    <property type="entry name" value="RNase_HII_eukaryota_like"/>
    <property type="match status" value="1"/>
</dbReference>
<name>A0AAU9SBM0_THLAR</name>
<reference evidence="11 12" key="1">
    <citation type="submission" date="2022-03" db="EMBL/GenBank/DDBJ databases">
        <authorList>
            <person name="Nunn A."/>
            <person name="Chopra R."/>
            <person name="Nunn A."/>
            <person name="Contreras Garrido A."/>
        </authorList>
    </citation>
    <scope>NUCLEOTIDE SEQUENCE [LARGE SCALE GENOMIC DNA]</scope>
</reference>
<dbReference type="FunFam" id="1.10.10.460:FF:000001">
    <property type="entry name" value="Ribonuclease"/>
    <property type="match status" value="1"/>
</dbReference>
<dbReference type="InterPro" id="IPR004649">
    <property type="entry name" value="RNase_H2_suA"/>
</dbReference>
<evidence type="ECO:0000256" key="5">
    <source>
        <dbReference type="ARBA" id="ARBA00022723"/>
    </source>
</evidence>
<keyword evidence="4 8" id="KW-0540">Nuclease</keyword>
<evidence type="ECO:0000313" key="12">
    <source>
        <dbReference type="Proteomes" id="UP000836841"/>
    </source>
</evidence>
<evidence type="ECO:0000256" key="8">
    <source>
        <dbReference type="PROSITE-ProRule" id="PRU01319"/>
    </source>
</evidence>
<dbReference type="Gene3D" id="3.30.420.10">
    <property type="entry name" value="Ribonuclease H-like superfamily/Ribonuclease H"/>
    <property type="match status" value="1"/>
</dbReference>
<feature type="binding site" evidence="8">
    <location>
        <position position="20"/>
    </location>
    <ligand>
        <name>a divalent metal cation</name>
        <dbReference type="ChEBI" id="CHEBI:60240"/>
    </ligand>
</feature>
<keyword evidence="12" id="KW-1185">Reference proteome</keyword>
<feature type="domain" description="RNase H type-2" evidence="10">
    <location>
        <begin position="14"/>
        <end position="236"/>
    </location>
</feature>